<organism evidence="2 3">
    <name type="scientific">Dryococelus australis</name>
    <dbReference type="NCBI Taxonomy" id="614101"/>
    <lineage>
        <taxon>Eukaryota</taxon>
        <taxon>Metazoa</taxon>
        <taxon>Ecdysozoa</taxon>
        <taxon>Arthropoda</taxon>
        <taxon>Hexapoda</taxon>
        <taxon>Insecta</taxon>
        <taxon>Pterygota</taxon>
        <taxon>Neoptera</taxon>
        <taxon>Polyneoptera</taxon>
        <taxon>Phasmatodea</taxon>
        <taxon>Verophasmatodea</taxon>
        <taxon>Anareolatae</taxon>
        <taxon>Phasmatidae</taxon>
        <taxon>Eurycanthinae</taxon>
        <taxon>Dryococelus</taxon>
    </lineage>
</organism>
<feature type="compositionally biased region" description="Polar residues" evidence="1">
    <location>
        <begin position="220"/>
        <end position="232"/>
    </location>
</feature>
<protein>
    <submittedName>
        <fullName evidence="2">Uncharacterized protein</fullName>
    </submittedName>
</protein>
<feature type="compositionally biased region" description="Polar residues" evidence="1">
    <location>
        <begin position="252"/>
        <end position="275"/>
    </location>
</feature>
<gene>
    <name evidence="2" type="ORF">PR048_008314</name>
</gene>
<sequence>MNDMEVGGASRIVDSEVIRDGASCLDMQKRNMENRNQDDRAQIQTHVPPDADSKVETKAIRVLFPTGPLLIFACGNHAGRCRWSSGFLGYLPFPRPCIPTQFVPTTGVTRLKEYMASTSSLSQKRSFQVMEGDVHPANRQFFDYPNIKTRRGSKRVAVGDALDQHLCDTFRSHKHDLSAKCRQIVGPIPVLPATVVSMPEDNGVMSFLDRFQAVRKRQWPATQHRNDIQPSQARHRSDIQPSQAWHRRDIQPQAQCRNDMQPSQGRHSSDIQPSQARHRNDIQLSQARHSANRSAAEKRSRLKQLVKTVHFERETTAIGTRSKRSMRGGGTTIMTAQADSSSVLVGGSELRITYSLRPSDETFPAFLKTCNDGTTWRCPCIVHFKATSSFPSLDSNLHVALNFDVGNHGGYLMVTHNALLSFERTLVLCVLYFALEIIFVHLPVSATVYKEVKLKTSFRRSRILLQMTTSIPKFAKVSVAPECKGGETGDPRDNPSTSGNVRHNPHLRKSGSDPIRNYSPPIVTNFTGRMSLRAPFKIYAEAVTENLIATLLLCILAYCYVSLVCVADLGPLRASERKRRPKYVSRGAMNLPDGQGERYKMVDDEREEKRAAREVACRRKICDCEHQSSDECDCGVDYKEVWATLNIEILRADEGEEPECRVGRNRRSRENSLTSDIVQHDSLMWKSGCDLAGNRTRFILTIFFRLAQNQYIRVAKRVGHKFAPTTIISANRRGPPPAPRACAAPTQGHGRIVVVYLQLNEITRISIVFFVTTLHYRYGSPGECYITVSDLVMLFTINGKHFVLHSEGSRFESRFSHPGFRFSIVPPKSLETNLKATVLLLESMAESLLVPTFLKNSLCLLRHGCRWYRNAIKDVKPWSEGTDLHEVNSRLEMGPFAIGSEVAGNVFGYRTFPKTKSECTRAHWTAKVVNGDTVVLKFIVKEGHSADAAVCHGGSKIAKFPVYPEDLRADLAFAFAGVKCNGHLEKRVERRAPAQPGTSLFRYTQYVRKLYYSEMMQNVEKSILQGGHVVRLAHSGFAQVGIVPDSAAAGWRVSSGISRSPSPCIPALQYSHLTSPSSALKTSLLRADQISHLTPHFNFKWKCLHGQQVPPFYRKSYPPADWPQRSVPRAVKPNNAIVFQPGFVTMRLKSSPCGQISRVFRLRSPFVVSALAGLNYVQTDPSLRRSSLPVAIGCCLLEKSFSYLTGPLRIRQLRHGSYVIRVRNQVGELEIVLTDAGERSYLHIQNVRKLNVQTAVVMEAIYPQYVPNGRMGHAHLARCGARASGGHVVDVLTYHLLKPNSEQHPAFRMVQVVGILLSLHPASLPLIMGLSKTASVVLTAVSYVFSTSLLLTNHAWPDPCFSRHKHFSENTTYIRHTKSASKHKVSSKGLHIFGKRRAGWDNDVISCSAEWHSTCANKNTDELYISVGQSATEKYPAALTDNSSRADLVLAAGGRLSPADRCLRESGSFRAEGREGHCAGGTVRMPDFVEDWLCARKLPRVGTEQARFSAALTATARVHGDSTKFRGGRETSLWKFHNECFAQFTAASSLNCEGSLVLGAVLPHFHK</sequence>
<keyword evidence="3" id="KW-1185">Reference proteome</keyword>
<reference evidence="2 3" key="1">
    <citation type="submission" date="2023-02" db="EMBL/GenBank/DDBJ databases">
        <title>LHISI_Scaffold_Assembly.</title>
        <authorList>
            <person name="Stuart O.P."/>
            <person name="Cleave R."/>
            <person name="Magrath M.J.L."/>
            <person name="Mikheyev A.S."/>
        </authorList>
    </citation>
    <scope>NUCLEOTIDE SEQUENCE [LARGE SCALE GENOMIC DNA]</scope>
    <source>
        <strain evidence="2">Daus_M_001</strain>
        <tissue evidence="2">Leg muscle</tissue>
    </source>
</reference>
<evidence type="ECO:0000313" key="2">
    <source>
        <dbReference type="EMBL" id="KAJ8888820.1"/>
    </source>
</evidence>
<comment type="caution">
    <text evidence="2">The sequence shown here is derived from an EMBL/GenBank/DDBJ whole genome shotgun (WGS) entry which is preliminary data.</text>
</comment>
<feature type="compositionally biased region" description="Basic and acidic residues" evidence="1">
    <location>
        <begin position="484"/>
        <end position="493"/>
    </location>
</feature>
<evidence type="ECO:0000313" key="3">
    <source>
        <dbReference type="Proteomes" id="UP001159363"/>
    </source>
</evidence>
<dbReference type="Proteomes" id="UP001159363">
    <property type="component" value="Chromosome 3"/>
</dbReference>
<feature type="region of interest" description="Disordered" evidence="1">
    <location>
        <begin position="218"/>
        <end position="278"/>
    </location>
</feature>
<dbReference type="EMBL" id="JARBHB010000003">
    <property type="protein sequence ID" value="KAJ8888820.1"/>
    <property type="molecule type" value="Genomic_DNA"/>
</dbReference>
<name>A0ABQ9HXP3_9NEOP</name>
<proteinExistence type="predicted"/>
<accession>A0ABQ9HXP3</accession>
<evidence type="ECO:0000256" key="1">
    <source>
        <dbReference type="SAM" id="MobiDB-lite"/>
    </source>
</evidence>
<feature type="region of interest" description="Disordered" evidence="1">
    <location>
        <begin position="482"/>
        <end position="516"/>
    </location>
</feature>